<feature type="binding site" evidence="7">
    <location>
        <begin position="43"/>
        <end position="45"/>
    </location>
    <ligand>
        <name>GTP</name>
        <dbReference type="ChEBI" id="CHEBI:37565"/>
    </ligand>
</feature>
<name>A0A1H6J282_RUMFL</name>
<dbReference type="InterPro" id="IPR001114">
    <property type="entry name" value="Adenylosuccinate_synthetase"/>
</dbReference>
<comment type="subcellular location">
    <subcellularLocation>
        <location evidence="7">Cytoplasm</location>
    </subcellularLocation>
</comment>
<keyword evidence="2 7" id="KW-0479">Metal-binding</keyword>
<sequence length="400" mass="45072">MKKAYAVIGANFGDEGKGLMTDYYCRLGDKVINIRSNGGAQAGHTVCTSDGKRHVFSHIGSGCFAGADTYLSEYFILNPMLFSKEATTLGYCMGNIFIDSRCMVTLPCDMLLNQFAETVRGKSRHGSCGVGIFETIVRNRDSRYAMRYKDMLKADRQALTAMISTINMKYCPERAAELGITGKAKKELMNILANEVLTENYIDDLYAMARLCREADEQIIEEYDTAVFEGAQGLMLDQDRDDYFPNLTPSSTGMKNIRAILDRLEKRDTEVCYVTRSFFTRHGAGRFDTESTDIAALFRLYDNTNAPNEYQGNFRYGWFDLPEFMASLALDRKYIAENEKISIAVTHLDMTDDMIICPTGRLMPEDIAYMAVADKLYKVSGETADNVICQEIMEKALSRR</sequence>
<dbReference type="GO" id="GO:0046040">
    <property type="term" value="P:IMP metabolic process"/>
    <property type="evidence" value="ECO:0007669"/>
    <property type="project" value="TreeGrafter"/>
</dbReference>
<dbReference type="Gene3D" id="1.10.300.10">
    <property type="entry name" value="Adenylosuccinate Synthetase, subunit A, domain 2"/>
    <property type="match status" value="1"/>
</dbReference>
<evidence type="ECO:0000313" key="8">
    <source>
        <dbReference type="EMBL" id="SEH55997.1"/>
    </source>
</evidence>
<dbReference type="GO" id="GO:0005525">
    <property type="term" value="F:GTP binding"/>
    <property type="evidence" value="ECO:0007669"/>
    <property type="project" value="UniProtKB-UniRule"/>
</dbReference>
<dbReference type="GO" id="GO:0004019">
    <property type="term" value="F:adenylosuccinate synthase activity"/>
    <property type="evidence" value="ECO:0007669"/>
    <property type="project" value="UniProtKB-UniRule"/>
</dbReference>
<feature type="binding site" evidence="7">
    <location>
        <begin position="13"/>
        <end position="19"/>
    </location>
    <ligand>
        <name>GTP</name>
        <dbReference type="ChEBI" id="CHEBI:37565"/>
    </ligand>
</feature>
<dbReference type="Proteomes" id="UP000183190">
    <property type="component" value="Unassembled WGS sequence"/>
</dbReference>
<keyword evidence="4 7" id="KW-0658">Purine biosynthesis</keyword>
<dbReference type="PANTHER" id="PTHR11846:SF0">
    <property type="entry name" value="ADENYLOSUCCINATE SYNTHETASE"/>
    <property type="match status" value="1"/>
</dbReference>
<evidence type="ECO:0000256" key="7">
    <source>
        <dbReference type="HAMAP-Rule" id="MF_00011"/>
    </source>
</evidence>
<accession>A0A1H6J282</accession>
<evidence type="ECO:0000256" key="5">
    <source>
        <dbReference type="ARBA" id="ARBA00022842"/>
    </source>
</evidence>
<dbReference type="Gene3D" id="3.90.170.10">
    <property type="entry name" value="Adenylosuccinate Synthetase, subunit A, domain 3"/>
    <property type="match status" value="1"/>
</dbReference>
<dbReference type="InterPro" id="IPR042110">
    <property type="entry name" value="Adenylosuccinate_synth_dom2"/>
</dbReference>
<evidence type="ECO:0000313" key="9">
    <source>
        <dbReference type="Proteomes" id="UP000183190"/>
    </source>
</evidence>
<dbReference type="Gene3D" id="3.40.440.10">
    <property type="entry name" value="Adenylosuccinate Synthetase, subunit A, domain 1"/>
    <property type="match status" value="1"/>
</dbReference>
<dbReference type="InterPro" id="IPR027417">
    <property type="entry name" value="P-loop_NTPase"/>
</dbReference>
<dbReference type="PANTHER" id="PTHR11846">
    <property type="entry name" value="ADENYLOSUCCINATE SYNTHETASE"/>
    <property type="match status" value="1"/>
</dbReference>
<dbReference type="EC" id="6.3.4.4" evidence="7"/>
<feature type="active site" description="Proton acceptor" evidence="7">
    <location>
        <position position="14"/>
    </location>
</feature>
<dbReference type="UniPathway" id="UPA00075">
    <property type="reaction ID" value="UER00335"/>
</dbReference>
<dbReference type="OrthoDB" id="3959406at2"/>
<keyword evidence="5 7" id="KW-0460">Magnesium</keyword>
<dbReference type="GO" id="GO:0000287">
    <property type="term" value="F:magnesium ion binding"/>
    <property type="evidence" value="ECO:0007669"/>
    <property type="project" value="UniProtKB-UniRule"/>
</dbReference>
<comment type="cofactor">
    <cofactor evidence="7">
        <name>Mg(2+)</name>
        <dbReference type="ChEBI" id="CHEBI:18420"/>
    </cofactor>
    <text evidence="7">Binds 1 Mg(2+) ion per subunit.</text>
</comment>
<comment type="similarity">
    <text evidence="7">Belongs to the adenylosuccinate synthetase family.</text>
</comment>
<evidence type="ECO:0000256" key="1">
    <source>
        <dbReference type="ARBA" id="ARBA00022598"/>
    </source>
</evidence>
<reference evidence="8 9" key="1">
    <citation type="submission" date="2016-10" db="EMBL/GenBank/DDBJ databases">
        <authorList>
            <person name="de Groot N.N."/>
        </authorList>
    </citation>
    <scope>NUCLEOTIDE SEQUENCE [LARGE SCALE GENOMIC DNA]</scope>
    <source>
        <strain evidence="8 9">YAD2003</strain>
    </source>
</reference>
<organism evidence="8 9">
    <name type="scientific">Ruminococcus flavefaciens</name>
    <dbReference type="NCBI Taxonomy" id="1265"/>
    <lineage>
        <taxon>Bacteria</taxon>
        <taxon>Bacillati</taxon>
        <taxon>Bacillota</taxon>
        <taxon>Clostridia</taxon>
        <taxon>Eubacteriales</taxon>
        <taxon>Oscillospiraceae</taxon>
        <taxon>Ruminococcus</taxon>
    </lineage>
</organism>
<dbReference type="InterPro" id="IPR042109">
    <property type="entry name" value="Adenylosuccinate_synth_dom1"/>
</dbReference>
<gene>
    <name evidence="7" type="primary">purA</name>
    <name evidence="8" type="ORF">SAMN02910265_01443</name>
</gene>
<feature type="binding site" evidence="7">
    <location>
        <position position="43"/>
    </location>
    <ligand>
        <name>Mg(2+)</name>
        <dbReference type="ChEBI" id="CHEBI:18420"/>
    </ligand>
</feature>
<dbReference type="GO" id="GO:0044208">
    <property type="term" value="P:'de novo' AMP biosynthetic process"/>
    <property type="evidence" value="ECO:0007669"/>
    <property type="project" value="UniProtKB-UniRule"/>
</dbReference>
<evidence type="ECO:0000256" key="4">
    <source>
        <dbReference type="ARBA" id="ARBA00022755"/>
    </source>
</evidence>
<evidence type="ECO:0000256" key="3">
    <source>
        <dbReference type="ARBA" id="ARBA00022741"/>
    </source>
</evidence>
<proteinExistence type="inferred from homology"/>
<comment type="function">
    <text evidence="7">Plays an important role in the de novo pathway of purine nucleotide biosynthesis. Catalyzes the first committed step in the biosynthesis of AMP from IMP.</text>
</comment>
<keyword evidence="6 7" id="KW-0342">GTP-binding</keyword>
<comment type="catalytic activity">
    <reaction evidence="7">
        <text>IMP + L-aspartate + GTP = N(6)-(1,2-dicarboxyethyl)-AMP + GDP + phosphate + 2 H(+)</text>
        <dbReference type="Rhea" id="RHEA:15753"/>
        <dbReference type="ChEBI" id="CHEBI:15378"/>
        <dbReference type="ChEBI" id="CHEBI:29991"/>
        <dbReference type="ChEBI" id="CHEBI:37565"/>
        <dbReference type="ChEBI" id="CHEBI:43474"/>
        <dbReference type="ChEBI" id="CHEBI:57567"/>
        <dbReference type="ChEBI" id="CHEBI:58053"/>
        <dbReference type="ChEBI" id="CHEBI:58189"/>
        <dbReference type="EC" id="6.3.4.4"/>
    </reaction>
</comment>
<dbReference type="RefSeq" id="WP_074715856.1">
    <property type="nucleotide sequence ID" value="NZ_FNWV01000004.1"/>
</dbReference>
<protein>
    <recommendedName>
        <fullName evidence="7">Adenylosuccinate synthetase</fullName>
        <shortName evidence="7">AMPSase</shortName>
        <shortName evidence="7">AdSS</shortName>
        <ecNumber evidence="7">6.3.4.4</ecNumber>
    </recommendedName>
    <alternativeName>
        <fullName evidence="7">IMP--aspartate ligase</fullName>
    </alternativeName>
</protein>
<comment type="subunit">
    <text evidence="7">Homodimer.</text>
</comment>
<comment type="pathway">
    <text evidence="7">Purine metabolism; AMP biosynthesis via de novo pathway; AMP from IMP: step 1/2.</text>
</comment>
<feature type="binding site" description="in other chain" evidence="7">
    <location>
        <position position="232"/>
    </location>
    <ligand>
        <name>IMP</name>
        <dbReference type="ChEBI" id="CHEBI:58053"/>
        <note>ligand shared between dimeric partners</note>
    </ligand>
</feature>
<feature type="binding site" description="in other chain" evidence="7">
    <location>
        <position position="248"/>
    </location>
    <ligand>
        <name>IMP</name>
        <dbReference type="ChEBI" id="CHEBI:58053"/>
        <note>ligand shared between dimeric partners</note>
    </ligand>
</feature>
<dbReference type="InterPro" id="IPR042111">
    <property type="entry name" value="Adenylosuccinate_synth_dom3"/>
</dbReference>
<dbReference type="HAMAP" id="MF_00011">
    <property type="entry name" value="Adenylosucc_synth"/>
    <property type="match status" value="1"/>
</dbReference>
<evidence type="ECO:0000256" key="2">
    <source>
        <dbReference type="ARBA" id="ARBA00022723"/>
    </source>
</evidence>
<dbReference type="GO" id="GO:0005737">
    <property type="term" value="C:cytoplasm"/>
    <property type="evidence" value="ECO:0007669"/>
    <property type="project" value="UniProtKB-SubCell"/>
</dbReference>
<feature type="binding site" evidence="7">
    <location>
        <position position="14"/>
    </location>
    <ligand>
        <name>Mg(2+)</name>
        <dbReference type="ChEBI" id="CHEBI:18420"/>
    </ligand>
</feature>
<dbReference type="SUPFAM" id="SSF52540">
    <property type="entry name" value="P-loop containing nucleoside triphosphate hydrolases"/>
    <property type="match status" value="1"/>
</dbReference>
<keyword evidence="3 7" id="KW-0547">Nucleotide-binding</keyword>
<dbReference type="Pfam" id="PF00709">
    <property type="entry name" value="Adenylsucc_synt"/>
    <property type="match status" value="1"/>
</dbReference>
<feature type="binding site" description="in other chain" evidence="7">
    <location>
        <begin position="14"/>
        <end position="17"/>
    </location>
    <ligand>
        <name>IMP</name>
        <dbReference type="ChEBI" id="CHEBI:58053"/>
        <note>ligand shared between dimeric partners</note>
    </ligand>
</feature>
<evidence type="ECO:0000256" key="6">
    <source>
        <dbReference type="ARBA" id="ARBA00023134"/>
    </source>
</evidence>
<dbReference type="SMART" id="SM00788">
    <property type="entry name" value="Adenylsucc_synt"/>
    <property type="match status" value="1"/>
</dbReference>
<feature type="active site" description="Proton donor" evidence="7">
    <location>
        <position position="44"/>
    </location>
</feature>
<comment type="caution">
    <text evidence="7">Lacks conserved residue(s) required for the propagation of feature annotation.</text>
</comment>
<feature type="binding site" evidence="7">
    <location>
        <position position="143"/>
    </location>
    <ligand>
        <name>IMP</name>
        <dbReference type="ChEBI" id="CHEBI:58053"/>
        <note>ligand shared between dimeric partners</note>
    </ligand>
</feature>
<keyword evidence="7" id="KW-0963">Cytoplasm</keyword>
<feature type="binding site" evidence="7">
    <location>
        <begin position="347"/>
        <end position="349"/>
    </location>
    <ligand>
        <name>GTP</name>
        <dbReference type="ChEBI" id="CHEBI:37565"/>
    </ligand>
</feature>
<keyword evidence="1 7" id="KW-0436">Ligase</keyword>
<dbReference type="AlphaFoldDB" id="A0A1H6J282"/>
<dbReference type="EMBL" id="FNWV01000004">
    <property type="protein sequence ID" value="SEH55997.1"/>
    <property type="molecule type" value="Genomic_DNA"/>
</dbReference>